<organism evidence="2 3">
    <name type="scientific">Ferrimonas marina</name>
    <dbReference type="NCBI Taxonomy" id="299255"/>
    <lineage>
        <taxon>Bacteria</taxon>
        <taxon>Pseudomonadati</taxon>
        <taxon>Pseudomonadota</taxon>
        <taxon>Gammaproteobacteria</taxon>
        <taxon>Alteromonadales</taxon>
        <taxon>Ferrimonadaceae</taxon>
        <taxon>Ferrimonas</taxon>
    </lineage>
</organism>
<evidence type="ECO:0000313" key="3">
    <source>
        <dbReference type="Proteomes" id="UP000184268"/>
    </source>
</evidence>
<dbReference type="Pfam" id="PF17892">
    <property type="entry name" value="Cadherin_5"/>
    <property type="match status" value="1"/>
</dbReference>
<dbReference type="EMBL" id="FQXG01000004">
    <property type="protein sequence ID" value="SHH78137.1"/>
    <property type="molecule type" value="Genomic_DNA"/>
</dbReference>
<reference evidence="2 3" key="1">
    <citation type="submission" date="2016-11" db="EMBL/GenBank/DDBJ databases">
        <authorList>
            <person name="Jaros S."/>
            <person name="Januszkiewicz K."/>
            <person name="Wedrychowicz H."/>
        </authorList>
    </citation>
    <scope>NUCLEOTIDE SEQUENCE [LARGE SCALE GENOMIC DNA]</scope>
    <source>
        <strain evidence="2 3">DSM 16917</strain>
    </source>
</reference>
<dbReference type="InterPro" id="IPR041690">
    <property type="entry name" value="Cadherin_5"/>
</dbReference>
<gene>
    <name evidence="2" type="ORF">SAMN02745129_2956</name>
</gene>
<evidence type="ECO:0000259" key="1">
    <source>
        <dbReference type="Pfam" id="PF17892"/>
    </source>
</evidence>
<dbReference type="SUPFAM" id="SSF82171">
    <property type="entry name" value="DPP6 N-terminal domain-like"/>
    <property type="match status" value="1"/>
</dbReference>
<keyword evidence="3" id="KW-1185">Reference proteome</keyword>
<dbReference type="STRING" id="299255.SAMN02745129_2956"/>
<evidence type="ECO:0000313" key="2">
    <source>
        <dbReference type="EMBL" id="SHH78137.1"/>
    </source>
</evidence>
<sequence length="885" mass="96729">MFILEGISMNKTLLATATLLLTACGSGDDPAPTAPPPVEPPPTNAAPQWLVEGLTTQEDTPLTVSFAELVQDGDGDTLKLTIDRCGEAWGCALGDDSLILTPAENFHGEQSLELSVSDGTDNLSTTLLLTVEPVNDAPVWFGLPEASLVYGESLTLDLAPYASDIEDDALSYSLSNCAEQLSCALDGTELTISEPARAGRTFTLTLSVTDGTADTEIEWPVAVERAIAANLEGVEFFPPYNGLSGDSQVTLSLTSEQPLEQIVINGETLSLTEQSQWQQSYPLALGDTVFEVAIETATHSLPLQRVVRYAGDMHQGSSGVAFLDEHTLLVDDYRADALVIFDLETQETRAYSAEHLTGLSIEQLDFYAPLDSERILASVWDFDQSVWKLVEINLTDKTSTEILDLGDTPGRADHLTTSADGGTLYFIHKGSRQNPDTMEWDAFEEFYRYELAGQNLTLLADTAQAADGITLNSVKTMVLDEVNQRLLLADWDWGSDQGQLLSLALTGADQDRLTTLTTASDPGCLDFASREVNYSSPIRDGVWYLVMQNERWATHQLPLDTLCLSEHHRVPESLFLNDESLQGVDVHPTSGEIVLGFYPGPLLYQPTTGEYRSAEVEGFSGAPWGIQEPTAVHYHAEQHRLVYGDEDVLMSLDLRSGELSELARPGEDILKLVWDEARQRYYLYDEYDGLLSYDLARGELEYLVASDAGSYFGHPALGADGRLFFIEDEALKAIDLDTLAITEISAEDPAFSLDDNTALMLDIAGQRAIVETQGRTGSAFVAIDLADGSRSTLVPEQRFASNDYLALSPDGSAVWYYSWSEDTLMSLELASQSTTPLLAPISGHYQFGDPTGIHPVNGDLVWLADDDFGGFWMVNLATGEKLLYR</sequence>
<feature type="domain" description="Cadherin-like" evidence="1">
    <location>
        <begin position="44"/>
        <end position="131"/>
    </location>
</feature>
<name>A0A1M5VSF2_9GAMM</name>
<proteinExistence type="predicted"/>
<protein>
    <recommendedName>
        <fullName evidence="1">Cadherin-like domain-containing protein</fullName>
    </recommendedName>
</protein>
<dbReference type="SUPFAM" id="SSF63825">
    <property type="entry name" value="YWTD domain"/>
    <property type="match status" value="1"/>
</dbReference>
<dbReference type="Proteomes" id="UP000184268">
    <property type="component" value="Unassembled WGS sequence"/>
</dbReference>
<dbReference type="AlphaFoldDB" id="A0A1M5VSF2"/>
<accession>A0A1M5VSF2</accession>